<keyword evidence="1" id="KW-1133">Transmembrane helix</keyword>
<evidence type="ECO:0000313" key="2">
    <source>
        <dbReference type="EMBL" id="GFO23449.1"/>
    </source>
</evidence>
<evidence type="ECO:0000313" key="3">
    <source>
        <dbReference type="Proteomes" id="UP000735302"/>
    </source>
</evidence>
<reference evidence="2 3" key="1">
    <citation type="journal article" date="2021" name="Elife">
        <title>Chloroplast acquisition without the gene transfer in kleptoplastic sea slugs, Plakobranchus ocellatus.</title>
        <authorList>
            <person name="Maeda T."/>
            <person name="Takahashi S."/>
            <person name="Yoshida T."/>
            <person name="Shimamura S."/>
            <person name="Takaki Y."/>
            <person name="Nagai Y."/>
            <person name="Toyoda A."/>
            <person name="Suzuki Y."/>
            <person name="Arimoto A."/>
            <person name="Ishii H."/>
            <person name="Satoh N."/>
            <person name="Nishiyama T."/>
            <person name="Hasebe M."/>
            <person name="Maruyama T."/>
            <person name="Minagawa J."/>
            <person name="Obokata J."/>
            <person name="Shigenobu S."/>
        </authorList>
    </citation>
    <scope>NUCLEOTIDE SEQUENCE [LARGE SCALE GENOMIC DNA]</scope>
</reference>
<evidence type="ECO:0000256" key="1">
    <source>
        <dbReference type="SAM" id="Phobius"/>
    </source>
</evidence>
<name>A0AAV4BTD0_9GAST</name>
<keyword evidence="3" id="KW-1185">Reference proteome</keyword>
<dbReference type="Proteomes" id="UP000735302">
    <property type="component" value="Unassembled WGS sequence"/>
</dbReference>
<dbReference type="AlphaFoldDB" id="A0AAV4BTD0"/>
<feature type="transmembrane region" description="Helical" evidence="1">
    <location>
        <begin position="66"/>
        <end position="86"/>
    </location>
</feature>
<gene>
    <name evidence="2" type="ORF">PoB_004995400</name>
</gene>
<proteinExistence type="predicted"/>
<organism evidence="2 3">
    <name type="scientific">Plakobranchus ocellatus</name>
    <dbReference type="NCBI Taxonomy" id="259542"/>
    <lineage>
        <taxon>Eukaryota</taxon>
        <taxon>Metazoa</taxon>
        <taxon>Spiralia</taxon>
        <taxon>Lophotrochozoa</taxon>
        <taxon>Mollusca</taxon>
        <taxon>Gastropoda</taxon>
        <taxon>Heterobranchia</taxon>
        <taxon>Euthyneura</taxon>
        <taxon>Panpulmonata</taxon>
        <taxon>Sacoglossa</taxon>
        <taxon>Placobranchoidea</taxon>
        <taxon>Plakobranchidae</taxon>
        <taxon>Plakobranchus</taxon>
    </lineage>
</organism>
<protein>
    <submittedName>
        <fullName evidence="2">Uncharacterized protein</fullName>
    </submittedName>
</protein>
<sequence length="134" mass="14848">MPYGHMISLPVGTRDIRSHASWPLGLLVSLPLGIRDIRSHASWPLGLVVSLPVGIKDFRSHASWPLGLLVCWRLFSLLLCLICSCLKLSSYHGLTASWTLGYCLGLYIALMVAETHVLTDLWTYAFLFSCSLTS</sequence>
<keyword evidence="1" id="KW-0472">Membrane</keyword>
<keyword evidence="1" id="KW-0812">Transmembrane</keyword>
<comment type="caution">
    <text evidence="2">The sequence shown here is derived from an EMBL/GenBank/DDBJ whole genome shotgun (WGS) entry which is preliminary data.</text>
</comment>
<feature type="transmembrane region" description="Helical" evidence="1">
    <location>
        <begin position="98"/>
        <end position="118"/>
    </location>
</feature>
<dbReference type="EMBL" id="BLXT01005511">
    <property type="protein sequence ID" value="GFO23449.1"/>
    <property type="molecule type" value="Genomic_DNA"/>
</dbReference>
<accession>A0AAV4BTD0</accession>